<evidence type="ECO:0000313" key="2">
    <source>
        <dbReference type="Proteomes" id="UP000461730"/>
    </source>
</evidence>
<proteinExistence type="predicted"/>
<dbReference type="AlphaFoldDB" id="A0A7K1U5R2"/>
<dbReference type="Proteomes" id="UP000461730">
    <property type="component" value="Unassembled WGS sequence"/>
</dbReference>
<accession>A0A7K1U5R2</accession>
<name>A0A7K1U5R2_9BACT</name>
<dbReference type="RefSeq" id="WP_157307060.1">
    <property type="nucleotide sequence ID" value="NZ_WRXN01000006.1"/>
</dbReference>
<dbReference type="PROSITE" id="PS51257">
    <property type="entry name" value="PROKAR_LIPOPROTEIN"/>
    <property type="match status" value="1"/>
</dbReference>
<protein>
    <recommendedName>
        <fullName evidence="3">Lipoprotein</fullName>
    </recommendedName>
</protein>
<sequence>MKSQLLLPVFFLLIACQSSRLSISAAEKIYQDTLPLPEGATARYRSLQQTAGKTVIDMTITKPGEEPTDQYLYFTKEKNKWLFYGTGSLTLIRPMRRERKELETMTAAQIDSMSRTVYDFQLNSLKLKMGADDSLVAHFNRYKDIFNQLKNNPDAKIPEQLLISNITTGDLYVQKGLCFHVLYDAVGYLYLENKKHLPEMWPDKVMMLRELDKGWYLYKVAIYLN</sequence>
<gene>
    <name evidence="1" type="ORF">GO493_15210</name>
</gene>
<organism evidence="1 2">
    <name type="scientific">Chitinophaga tropicalis</name>
    <dbReference type="NCBI Taxonomy" id="2683588"/>
    <lineage>
        <taxon>Bacteria</taxon>
        <taxon>Pseudomonadati</taxon>
        <taxon>Bacteroidota</taxon>
        <taxon>Chitinophagia</taxon>
        <taxon>Chitinophagales</taxon>
        <taxon>Chitinophagaceae</taxon>
        <taxon>Chitinophaga</taxon>
    </lineage>
</organism>
<dbReference type="EMBL" id="WRXN01000006">
    <property type="protein sequence ID" value="MVT09616.1"/>
    <property type="molecule type" value="Genomic_DNA"/>
</dbReference>
<comment type="caution">
    <text evidence="1">The sequence shown here is derived from an EMBL/GenBank/DDBJ whole genome shotgun (WGS) entry which is preliminary data.</text>
</comment>
<reference evidence="1 2" key="1">
    <citation type="submission" date="2019-12" db="EMBL/GenBank/DDBJ databases">
        <title>Chitinophaga sp. strain ysch24 (GDMCC 1.1355), whole genome shotgun sequence.</title>
        <authorList>
            <person name="Zhang X."/>
        </authorList>
    </citation>
    <scope>NUCLEOTIDE SEQUENCE [LARGE SCALE GENOMIC DNA]</scope>
    <source>
        <strain evidence="2">ysch24</strain>
    </source>
</reference>
<evidence type="ECO:0008006" key="3">
    <source>
        <dbReference type="Google" id="ProtNLM"/>
    </source>
</evidence>
<keyword evidence="2" id="KW-1185">Reference proteome</keyword>
<evidence type="ECO:0000313" key="1">
    <source>
        <dbReference type="EMBL" id="MVT09616.1"/>
    </source>
</evidence>